<keyword evidence="1" id="KW-0732">Signal</keyword>
<gene>
    <name evidence="2" type="ORF">GRI94_05250</name>
    <name evidence="3" type="ORF">GRI94_19340</name>
</gene>
<evidence type="ECO:0008006" key="5">
    <source>
        <dbReference type="Google" id="ProtNLM"/>
    </source>
</evidence>
<proteinExistence type="predicted"/>
<protein>
    <recommendedName>
        <fullName evidence="5">Lipoprotein</fullName>
    </recommendedName>
</protein>
<comment type="caution">
    <text evidence="2">The sequence shown here is derived from an EMBL/GenBank/DDBJ whole genome shotgun (WGS) entry which is preliminary data.</text>
</comment>
<dbReference type="EMBL" id="WTYE01000001">
    <property type="protein sequence ID" value="MXP31231.1"/>
    <property type="molecule type" value="Genomic_DNA"/>
</dbReference>
<name>A0A845AQU2_9SPHN</name>
<dbReference type="AlphaFoldDB" id="A0A845AQU2"/>
<reference evidence="2 4" key="1">
    <citation type="submission" date="2019-12" db="EMBL/GenBank/DDBJ databases">
        <title>Genomic-based taxomic classification of the family Erythrobacteraceae.</title>
        <authorList>
            <person name="Xu L."/>
        </authorList>
    </citation>
    <scope>NUCLEOTIDE SEQUENCE [LARGE SCALE GENOMIC DNA]</scope>
    <source>
        <strain evidence="2 4">JCM 16677</strain>
    </source>
</reference>
<dbReference type="PROSITE" id="PS51257">
    <property type="entry name" value="PROKAR_LIPOPROTEIN"/>
    <property type="match status" value="1"/>
</dbReference>
<evidence type="ECO:0000256" key="1">
    <source>
        <dbReference type="SAM" id="SignalP"/>
    </source>
</evidence>
<dbReference type="EMBL" id="WTYE01000001">
    <property type="protein sequence ID" value="MXP33991.1"/>
    <property type="molecule type" value="Genomic_DNA"/>
</dbReference>
<evidence type="ECO:0000313" key="2">
    <source>
        <dbReference type="EMBL" id="MXP31231.1"/>
    </source>
</evidence>
<keyword evidence="4" id="KW-1185">Reference proteome</keyword>
<dbReference type="RefSeq" id="WP_160778693.1">
    <property type="nucleotide sequence ID" value="NZ_BAAAZF010000001.1"/>
</dbReference>
<accession>A0A845AQU2</accession>
<feature type="chain" id="PRO_5044663592" description="Lipoprotein" evidence="1">
    <location>
        <begin position="20"/>
        <end position="216"/>
    </location>
</feature>
<organism evidence="2 4">
    <name type="scientific">Parerythrobacter jejuensis</name>
    <dbReference type="NCBI Taxonomy" id="795812"/>
    <lineage>
        <taxon>Bacteria</taxon>
        <taxon>Pseudomonadati</taxon>
        <taxon>Pseudomonadota</taxon>
        <taxon>Alphaproteobacteria</taxon>
        <taxon>Sphingomonadales</taxon>
        <taxon>Erythrobacteraceae</taxon>
        <taxon>Parerythrobacter</taxon>
    </lineage>
</organism>
<feature type="signal peptide" evidence="1">
    <location>
        <begin position="1"/>
        <end position="19"/>
    </location>
</feature>
<dbReference type="Proteomes" id="UP000446786">
    <property type="component" value="Unassembled WGS sequence"/>
</dbReference>
<evidence type="ECO:0000313" key="4">
    <source>
        <dbReference type="Proteomes" id="UP000446786"/>
    </source>
</evidence>
<dbReference type="OrthoDB" id="1524207at2"/>
<evidence type="ECO:0000313" key="3">
    <source>
        <dbReference type="EMBL" id="MXP33991.1"/>
    </source>
</evidence>
<sequence length="216" mass="23266">MIFRITLPFLALAACSAPAPEIDLPPTAQDKFWQALSSHCGKAFAGQLVSDDAADTDMQGAAMVMHVRECSDERIAIPFHIEGVGEVVDGWNRSRTWVLTRNDAGGLRLKHDHRHADGKSDTVTMYGGDTAESGTAKTQSFPVDAESIAMFETEGLDASVTNVWTVAVDPAGTEGATFAYQLQRTIAGGAPEERFFRVEFDLTQAADAPPAPWGHD</sequence>